<accession>R7RQQ6</accession>
<sequence>MNITFFDLGSISDDDFDYVFIFALYDNKWVFVREKGKDTWEMPVGHKEKNENVYEAAARELFEETGAIGFNLEAICDYSVTIEDRTTYGRLFYADIKELGKLPESEIEEVKLFTKAPDNLTYPKVHNVLFERLMEYLSKR</sequence>
<dbReference type="Pfam" id="PF00293">
    <property type="entry name" value="NUDIX"/>
    <property type="match status" value="1"/>
</dbReference>
<dbReference type="InterPro" id="IPR015797">
    <property type="entry name" value="NUDIX_hydrolase-like_dom_sf"/>
</dbReference>
<dbReference type="CDD" id="cd04665">
    <property type="entry name" value="NUDIX_RppH"/>
    <property type="match status" value="1"/>
</dbReference>
<dbReference type="EMBL" id="CAVN010000089">
    <property type="protein sequence ID" value="CDF57686.1"/>
    <property type="molecule type" value="Genomic_DNA"/>
</dbReference>
<keyword evidence="4" id="KW-1185">Reference proteome</keyword>
<dbReference type="InterPro" id="IPR000086">
    <property type="entry name" value="NUDIX_hydrolase_dom"/>
</dbReference>
<feature type="domain" description="Nudix hydrolase" evidence="2">
    <location>
        <begin position="14"/>
        <end position="127"/>
    </location>
</feature>
<dbReference type="PROSITE" id="PS00893">
    <property type="entry name" value="NUDIX_BOX"/>
    <property type="match status" value="1"/>
</dbReference>
<dbReference type="Proteomes" id="UP000014923">
    <property type="component" value="Unassembled WGS sequence"/>
</dbReference>
<evidence type="ECO:0000313" key="3">
    <source>
        <dbReference type="EMBL" id="CDF57686.1"/>
    </source>
</evidence>
<name>R7RQQ6_9CLOT</name>
<dbReference type="HOGENOM" id="CLU_127485_0_0_9"/>
<dbReference type="RefSeq" id="WP_018661068.1">
    <property type="nucleotide sequence ID" value="NZ_HF952018.1"/>
</dbReference>
<evidence type="ECO:0000259" key="2">
    <source>
        <dbReference type="PROSITE" id="PS51462"/>
    </source>
</evidence>
<proteinExistence type="predicted"/>
<dbReference type="PROSITE" id="PS51462">
    <property type="entry name" value="NUDIX"/>
    <property type="match status" value="1"/>
</dbReference>
<keyword evidence="1 3" id="KW-0378">Hydrolase</keyword>
<dbReference type="GO" id="GO:0016787">
    <property type="term" value="F:hydrolase activity"/>
    <property type="evidence" value="ECO:0007669"/>
    <property type="project" value="UniProtKB-KW"/>
</dbReference>
<reference evidence="3" key="1">
    <citation type="submission" date="2013-03" db="EMBL/GenBank/DDBJ databases">
        <title>Draft genome sequence of the hydrogen-ethanol-producing anaerobic alkalithermophilic Caloramator celere.</title>
        <authorList>
            <person name="Ciranna A."/>
            <person name="Larjo A."/>
            <person name="Kivisto A."/>
            <person name="Santala V."/>
            <person name="Roos C."/>
            <person name="Karp M."/>
        </authorList>
    </citation>
    <scope>NUCLEOTIDE SEQUENCE [LARGE SCALE GENOMIC DNA]</scope>
    <source>
        <strain evidence="3">DSM 8682</strain>
    </source>
</reference>
<evidence type="ECO:0000256" key="1">
    <source>
        <dbReference type="ARBA" id="ARBA00022801"/>
    </source>
</evidence>
<dbReference type="Gene3D" id="3.90.79.10">
    <property type="entry name" value="Nucleoside Triphosphate Pyrophosphohydrolase"/>
    <property type="match status" value="1"/>
</dbReference>
<dbReference type="AlphaFoldDB" id="R7RQQ6"/>
<dbReference type="InterPro" id="IPR020084">
    <property type="entry name" value="NUDIX_hydrolase_CS"/>
</dbReference>
<dbReference type="eggNOG" id="COG1051">
    <property type="taxonomic scope" value="Bacteria"/>
</dbReference>
<dbReference type="SUPFAM" id="SSF55811">
    <property type="entry name" value="Nudix"/>
    <property type="match status" value="1"/>
</dbReference>
<dbReference type="OrthoDB" id="9131041at2"/>
<dbReference type="InterPro" id="IPR014078">
    <property type="entry name" value="Nudix_YtkD"/>
</dbReference>
<protein>
    <submittedName>
        <fullName evidence="3">NUDIX hydrolase</fullName>
    </submittedName>
</protein>
<comment type="caution">
    <text evidence="3">The sequence shown here is derived from an EMBL/GenBank/DDBJ whole genome shotgun (WGS) entry which is preliminary data.</text>
</comment>
<evidence type="ECO:0000313" key="4">
    <source>
        <dbReference type="Proteomes" id="UP000014923"/>
    </source>
</evidence>
<gene>
    <name evidence="3" type="ORF">TCEL_01600</name>
</gene>
<organism evidence="3 4">
    <name type="scientific">Thermobrachium celere DSM 8682</name>
    <dbReference type="NCBI Taxonomy" id="941824"/>
    <lineage>
        <taxon>Bacteria</taxon>
        <taxon>Bacillati</taxon>
        <taxon>Bacillota</taxon>
        <taxon>Clostridia</taxon>
        <taxon>Eubacteriales</taxon>
        <taxon>Clostridiaceae</taxon>
        <taxon>Thermobrachium</taxon>
    </lineage>
</organism>